<keyword evidence="3" id="KW-0472">Membrane</keyword>
<keyword evidence="1" id="KW-0880">Kelch repeat</keyword>
<reference evidence="4 5" key="1">
    <citation type="journal article" date="2016" name="Nat. Commun.">
        <title>Thousands of microbial genomes shed light on interconnected biogeochemical processes in an aquifer system.</title>
        <authorList>
            <person name="Anantharaman K."/>
            <person name="Brown C.T."/>
            <person name="Hug L.A."/>
            <person name="Sharon I."/>
            <person name="Castelle C.J."/>
            <person name="Probst A.J."/>
            <person name="Thomas B.C."/>
            <person name="Singh A."/>
            <person name="Wilkins M.J."/>
            <person name="Karaoz U."/>
            <person name="Brodie E.L."/>
            <person name="Williams K.H."/>
            <person name="Hubbard S.S."/>
            <person name="Banfield J.F."/>
        </authorList>
    </citation>
    <scope>NUCLEOTIDE SEQUENCE [LARGE SCALE GENOMIC DNA]</scope>
</reference>
<gene>
    <name evidence="4" type="ORF">A2Y62_19480</name>
</gene>
<evidence type="ECO:0000256" key="1">
    <source>
        <dbReference type="ARBA" id="ARBA00022441"/>
    </source>
</evidence>
<dbReference type="Gene3D" id="2.120.10.80">
    <property type="entry name" value="Kelch-type beta propeller"/>
    <property type="match status" value="3"/>
</dbReference>
<dbReference type="Pfam" id="PF24681">
    <property type="entry name" value="Kelch_KLHDC2_KLHL20_DRC7"/>
    <property type="match status" value="3"/>
</dbReference>
<accession>A0A1F5VXS9</accession>
<keyword evidence="2" id="KW-0677">Repeat</keyword>
<dbReference type="PANTHER" id="PTHR46093:SF18">
    <property type="entry name" value="FIBRONECTIN TYPE-III DOMAIN-CONTAINING PROTEIN"/>
    <property type="match status" value="1"/>
</dbReference>
<dbReference type="InterPro" id="IPR006652">
    <property type="entry name" value="Kelch_1"/>
</dbReference>
<keyword evidence="3" id="KW-0812">Transmembrane</keyword>
<proteinExistence type="predicted"/>
<comment type="caution">
    <text evidence="4">The sequence shown here is derived from an EMBL/GenBank/DDBJ whole genome shotgun (WGS) entry which is preliminary data.</text>
</comment>
<organism evidence="4 5">
    <name type="scientific">Candidatus Fischerbacteria bacterium RBG_13_37_8</name>
    <dbReference type="NCBI Taxonomy" id="1817863"/>
    <lineage>
        <taxon>Bacteria</taxon>
        <taxon>Candidatus Fischeribacteriota</taxon>
    </lineage>
</organism>
<dbReference type="SMART" id="SM00612">
    <property type="entry name" value="Kelch"/>
    <property type="match status" value="10"/>
</dbReference>
<feature type="transmembrane region" description="Helical" evidence="3">
    <location>
        <begin position="7"/>
        <end position="29"/>
    </location>
</feature>
<protein>
    <submittedName>
        <fullName evidence="4">Uncharacterized protein</fullName>
    </submittedName>
</protein>
<dbReference type="STRING" id="1817863.A2Y62_19480"/>
<evidence type="ECO:0000256" key="2">
    <source>
        <dbReference type="ARBA" id="ARBA00022737"/>
    </source>
</evidence>
<dbReference type="EMBL" id="MFGW01000016">
    <property type="protein sequence ID" value="OGF68133.1"/>
    <property type="molecule type" value="Genomic_DNA"/>
</dbReference>
<keyword evidence="3" id="KW-1133">Transmembrane helix</keyword>
<dbReference type="Proteomes" id="UP000178943">
    <property type="component" value="Unassembled WGS sequence"/>
</dbReference>
<evidence type="ECO:0000256" key="3">
    <source>
        <dbReference type="SAM" id="Phobius"/>
    </source>
</evidence>
<dbReference type="SUPFAM" id="SSF117281">
    <property type="entry name" value="Kelch motif"/>
    <property type="match status" value="4"/>
</dbReference>
<name>A0A1F5VXS9_9BACT</name>
<dbReference type="AlphaFoldDB" id="A0A1F5VXS9"/>
<dbReference type="InterPro" id="IPR015915">
    <property type="entry name" value="Kelch-typ_b-propeller"/>
</dbReference>
<dbReference type="PANTHER" id="PTHR46093">
    <property type="entry name" value="ACYL-COA-BINDING DOMAIN-CONTAINING PROTEIN 5"/>
    <property type="match status" value="1"/>
</dbReference>
<evidence type="ECO:0000313" key="5">
    <source>
        <dbReference type="Proteomes" id="UP000178943"/>
    </source>
</evidence>
<evidence type="ECO:0000313" key="4">
    <source>
        <dbReference type="EMBL" id="OGF68133.1"/>
    </source>
</evidence>
<sequence>MKDKAHFFLTGLLLIFAYLFITSGIIFALQETSSINYQERIACQKAIEQVYWNHQNWPPANNTTKPTFNAVMPEAVIKAKVEDMLKKNNALQYYWHQAITPEQLQAELVRMAQHTKKPKLLHELWRALNNEPALVAECLARPLLVDRLIRTRFAFDERFHGNLKQDILNEIKNIKSAEQLKNLSGIYSEVTWFKQTGEEKESPEEMPGKNQLLLSTDEWQDMLNDLSNQLGILGQEQHAEGNKTQNNASKQSSPEKLLMGRITNLQENAEYYFLRTVLKQTIDSITVASISWKKKSFDEWWQEEKQLFPTQINVPEFKYTLPEISEYACVNDSWSPVRDDLIERSDHTAVWTGTEMIVWGGKIPGTATAYTDTGGRYNPSTDTWTYLPLTNAPTARGFHTAVWTGSEMIIWGGYNGSAYFNNGARYNPSTNIWTPVSATSAPTIRGYHIAAWTGTYMMVWGGYSGSYLGTGGRYQPSTDQWFTVSATGAPTARRYHSAAWTSGEVIIWGGYSGSYLNTGSRYNATTDTWQPVTTTNAPTARERHTAIYSSTLSQMIVWGGYNGTYLNTGKYYDPATDAWGVDTSITNAPTGRRSHTAISTPDAMIIWGGFNPGYPQIGGVLSYATSAWTATSLTNAPSGRAYHTAVWTDIEMLVWGGYYGTYINNGGKYNPVSNSWTTIASNNTPLARYSHTTVWTGSDMIIWGGYNGASYFNTGARYNPATDNWTIISTTNAPTARYAHTANWTGIQMIVWGGNASGSYTNTGGLYAPSTDAWTATPTTNAPTGRIYHTSLWNGTGTLIWGGYDYLGEAQNTGGWLIASTWYATSLTNAPSARFNHTAVWTPSIGEMIVWGGNPDTNTGGRYVPSTGIWTATSTANAPTARQLHSAVWSGSEMIIWGGLSGSALNTGGKYNPTSNTWVPTSTISVPSARAYHAAIWATNEMIIWGGHSGSTYFNTGGRYNPSADTWTATSLTNSPTPRTYTPAVWTNEEMIVWGGYAGTYTYNTGGRYCVMTTTSNPPGAVPDNDNYPGSPLLITKSGTDLQLDWSAPPSPCLTSDYGIYRGTLPWIDYNHISVLCTTAGATTVTITADSGSYYYLIVAQNESQEGSYGVDSLDSQRPPAASPCYPLEIGSCN</sequence>